<evidence type="ECO:0000313" key="2">
    <source>
        <dbReference type="EMBL" id="KEP47596.1"/>
    </source>
</evidence>
<proteinExistence type="predicted"/>
<dbReference type="InterPro" id="IPR011009">
    <property type="entry name" value="Kinase-like_dom_sf"/>
</dbReference>
<gene>
    <name evidence="2" type="ORF">V565_150120</name>
</gene>
<dbReference type="AlphaFoldDB" id="A0A074RKG5"/>
<accession>A0A074RKG5</accession>
<dbReference type="Gene3D" id="1.10.510.10">
    <property type="entry name" value="Transferase(Phosphotransferase) domain 1"/>
    <property type="match status" value="1"/>
</dbReference>
<dbReference type="OrthoDB" id="5800476at2759"/>
<dbReference type="Proteomes" id="UP000027456">
    <property type="component" value="Unassembled WGS sequence"/>
</dbReference>
<dbReference type="HOGENOM" id="CLU_2293276_0_0_1"/>
<keyword evidence="3" id="KW-1185">Reference proteome</keyword>
<evidence type="ECO:0000259" key="1">
    <source>
        <dbReference type="PROSITE" id="PS50011"/>
    </source>
</evidence>
<sequence length="101" mass="11759">MADISYIKWFPYSVGVPLWRRGLSKYLQVLSTRVQSRELIQNVQSALHTQACLAAHQMTTRVQTIYERNMVYRDVQPESFLLELSATHTTDKIRMIDLGSR</sequence>
<evidence type="ECO:0000313" key="3">
    <source>
        <dbReference type="Proteomes" id="UP000027456"/>
    </source>
</evidence>
<dbReference type="STRING" id="1423351.A0A074RKG5"/>
<protein>
    <recommendedName>
        <fullName evidence="1">Protein kinase domain-containing protein</fullName>
    </recommendedName>
</protein>
<dbReference type="SUPFAM" id="SSF56112">
    <property type="entry name" value="Protein kinase-like (PK-like)"/>
    <property type="match status" value="1"/>
</dbReference>
<dbReference type="GO" id="GO:0005524">
    <property type="term" value="F:ATP binding"/>
    <property type="evidence" value="ECO:0007669"/>
    <property type="project" value="InterPro"/>
</dbReference>
<dbReference type="InterPro" id="IPR000719">
    <property type="entry name" value="Prot_kinase_dom"/>
</dbReference>
<comment type="caution">
    <text evidence="2">The sequence shown here is derived from an EMBL/GenBank/DDBJ whole genome shotgun (WGS) entry which is preliminary data.</text>
</comment>
<reference evidence="2 3" key="1">
    <citation type="submission" date="2013-12" db="EMBL/GenBank/DDBJ databases">
        <authorList>
            <person name="Cubeta M."/>
            <person name="Pakala S."/>
            <person name="Fedorova N."/>
            <person name="Thomas E."/>
            <person name="Dean R."/>
            <person name="Jabaji S."/>
            <person name="Neate S."/>
            <person name="Toda T."/>
            <person name="Tavantzis S."/>
            <person name="Vilgalys R."/>
            <person name="Bharathan N."/>
            <person name="Pakala S."/>
            <person name="Losada L.S."/>
            <person name="Zafar N."/>
            <person name="Nierman W."/>
        </authorList>
    </citation>
    <scope>NUCLEOTIDE SEQUENCE [LARGE SCALE GENOMIC DNA]</scope>
    <source>
        <strain evidence="2 3">123E</strain>
    </source>
</reference>
<dbReference type="EMBL" id="AZST01000698">
    <property type="protein sequence ID" value="KEP47596.1"/>
    <property type="molecule type" value="Genomic_DNA"/>
</dbReference>
<organism evidence="2 3">
    <name type="scientific">Rhizoctonia solani 123E</name>
    <dbReference type="NCBI Taxonomy" id="1423351"/>
    <lineage>
        <taxon>Eukaryota</taxon>
        <taxon>Fungi</taxon>
        <taxon>Dikarya</taxon>
        <taxon>Basidiomycota</taxon>
        <taxon>Agaricomycotina</taxon>
        <taxon>Agaricomycetes</taxon>
        <taxon>Cantharellales</taxon>
        <taxon>Ceratobasidiaceae</taxon>
        <taxon>Rhizoctonia</taxon>
    </lineage>
</organism>
<feature type="domain" description="Protein kinase" evidence="1">
    <location>
        <begin position="1"/>
        <end position="101"/>
    </location>
</feature>
<dbReference type="PROSITE" id="PS50011">
    <property type="entry name" value="PROTEIN_KINASE_DOM"/>
    <property type="match status" value="1"/>
</dbReference>
<dbReference type="GO" id="GO:0004672">
    <property type="term" value="F:protein kinase activity"/>
    <property type="evidence" value="ECO:0007669"/>
    <property type="project" value="InterPro"/>
</dbReference>
<name>A0A074RKG5_9AGAM</name>